<gene>
    <name evidence="14" type="ORF">IAD24_03340</name>
</gene>
<feature type="binding site" evidence="12">
    <location>
        <position position="109"/>
    </location>
    <ligand>
        <name>K(+)</name>
        <dbReference type="ChEBI" id="CHEBI:29103"/>
    </ligand>
</feature>
<dbReference type="InterPro" id="IPR004772">
    <property type="entry name" value="TrkH"/>
</dbReference>
<evidence type="ECO:0000256" key="10">
    <source>
        <dbReference type="ARBA" id="ARBA00023065"/>
    </source>
</evidence>
<feature type="transmembrane region" description="Helical" evidence="13">
    <location>
        <begin position="131"/>
        <end position="150"/>
    </location>
</feature>
<evidence type="ECO:0000256" key="8">
    <source>
        <dbReference type="ARBA" id="ARBA00022958"/>
    </source>
</evidence>
<dbReference type="PANTHER" id="PTHR32024">
    <property type="entry name" value="TRK SYSTEM POTASSIUM UPTAKE PROTEIN TRKG-RELATED"/>
    <property type="match status" value="1"/>
</dbReference>
<evidence type="ECO:0000256" key="12">
    <source>
        <dbReference type="PIRSR" id="PIRSR006247-1"/>
    </source>
</evidence>
<keyword evidence="10" id="KW-0406">Ion transport</keyword>
<feature type="transmembrane region" description="Helical" evidence="13">
    <location>
        <begin position="38"/>
        <end position="56"/>
    </location>
</feature>
<organism evidence="14 15">
    <name type="scientific">Candidatus Aphodomorpha intestinavium</name>
    <dbReference type="NCBI Taxonomy" id="2840672"/>
    <lineage>
        <taxon>Bacteria</taxon>
        <taxon>Bacillati</taxon>
        <taxon>Bacillota</taxon>
        <taxon>Clostridia</taxon>
        <taxon>Eubacteriales</taxon>
        <taxon>Candidatus Aphodomorpha</taxon>
    </lineage>
</organism>
<feature type="binding site" evidence="12">
    <location>
        <position position="218"/>
    </location>
    <ligand>
        <name>K(+)</name>
        <dbReference type="ChEBI" id="CHEBI:29103"/>
    </ligand>
</feature>
<feature type="binding site" evidence="12">
    <location>
        <position position="110"/>
    </location>
    <ligand>
        <name>K(+)</name>
        <dbReference type="ChEBI" id="CHEBI:29103"/>
    </ligand>
</feature>
<comment type="similarity">
    <text evidence="2">Belongs to the TrkH potassium transport family.</text>
</comment>
<evidence type="ECO:0000256" key="6">
    <source>
        <dbReference type="ARBA" id="ARBA00022538"/>
    </source>
</evidence>
<keyword evidence="9 13" id="KW-1133">Transmembrane helix</keyword>
<dbReference type="EMBL" id="DVNZ01000106">
    <property type="protein sequence ID" value="HIU94171.1"/>
    <property type="molecule type" value="Genomic_DNA"/>
</dbReference>
<evidence type="ECO:0000313" key="15">
    <source>
        <dbReference type="Proteomes" id="UP000824128"/>
    </source>
</evidence>
<dbReference type="AlphaFoldDB" id="A0A9D1N3V4"/>
<feature type="binding site" evidence="12">
    <location>
        <position position="312"/>
    </location>
    <ligand>
        <name>K(+)</name>
        <dbReference type="ChEBI" id="CHEBI:29103"/>
    </ligand>
</feature>
<reference evidence="14" key="2">
    <citation type="journal article" date="2021" name="PeerJ">
        <title>Extensive microbial diversity within the chicken gut microbiome revealed by metagenomics and culture.</title>
        <authorList>
            <person name="Gilroy R."/>
            <person name="Ravi A."/>
            <person name="Getino M."/>
            <person name="Pursley I."/>
            <person name="Horton D.L."/>
            <person name="Alikhan N.F."/>
            <person name="Baker D."/>
            <person name="Gharbi K."/>
            <person name="Hall N."/>
            <person name="Watson M."/>
            <person name="Adriaenssens E.M."/>
            <person name="Foster-Nyarko E."/>
            <person name="Jarju S."/>
            <person name="Secka A."/>
            <person name="Antonio M."/>
            <person name="Oren A."/>
            <person name="Chaudhuri R.R."/>
            <person name="La Ragione R."/>
            <person name="Hildebrand F."/>
            <person name="Pallen M.J."/>
        </authorList>
    </citation>
    <scope>NUCLEOTIDE SEQUENCE</scope>
    <source>
        <strain evidence="14">ChiGjej2B2-16831</strain>
    </source>
</reference>
<evidence type="ECO:0000256" key="11">
    <source>
        <dbReference type="ARBA" id="ARBA00023136"/>
    </source>
</evidence>
<keyword evidence="5" id="KW-0997">Cell inner membrane</keyword>
<dbReference type="GO" id="GO:0046872">
    <property type="term" value="F:metal ion binding"/>
    <property type="evidence" value="ECO:0007669"/>
    <property type="project" value="UniProtKB-KW"/>
</dbReference>
<feature type="transmembrane region" description="Helical" evidence="13">
    <location>
        <begin position="321"/>
        <end position="342"/>
    </location>
</feature>
<dbReference type="GO" id="GO:0015379">
    <property type="term" value="F:potassium:chloride symporter activity"/>
    <property type="evidence" value="ECO:0007669"/>
    <property type="project" value="InterPro"/>
</dbReference>
<keyword evidence="11 13" id="KW-0472">Membrane</keyword>
<keyword evidence="8 12" id="KW-0630">Potassium</keyword>
<keyword evidence="7 13" id="KW-0812">Transmembrane</keyword>
<accession>A0A9D1N3V4</accession>
<evidence type="ECO:0000256" key="9">
    <source>
        <dbReference type="ARBA" id="ARBA00022989"/>
    </source>
</evidence>
<sequence length="482" mass="51819">MNRRMILYLLGRILTVEAVLMAPSAALAAIYGEGDLSAFLISMALLLAVGLPLSVNKPENSAIYAREGLVTVALAWVLMSAFGALPMVISGAIPSYVDALFEIVSGFTTTGASILSEVESLPRGVLFWRSFSHWVGGMGVLVFVMAVLPMSDDRSMVLMRAEVPGPTASKLVPRMRQTAKILYGTYSVMTLVLIVLLLLGGMPAFDAVCNAMGAAGTGGFSVRNIGIAYYDSAYADVVLSVFMLLFSINFNLYYLILIRRVREALRSEELRWFVAIVAGATVIVTLCVLPQYGTLGLSLRHAFFQVSSIISTTGYATTDFALWPVLAQEVLLVLMFIGACAGSTGGGYKVSRLAIACKSFGAELRHVLHPRAVTTIRFDGRAVEQETVTGTRNYLIGSMLILTVVTLLIALDGFDFTTNFSATLSCFSNIGPGLAQVGPMSNFGAYSPFSKLLLTATMLAGRLEVFPIVLLLSPRTWRRSAA</sequence>
<evidence type="ECO:0000256" key="1">
    <source>
        <dbReference type="ARBA" id="ARBA00004429"/>
    </source>
</evidence>
<comment type="caution">
    <text evidence="14">The sequence shown here is derived from an EMBL/GenBank/DDBJ whole genome shotgun (WGS) entry which is preliminary data.</text>
</comment>
<evidence type="ECO:0000256" key="5">
    <source>
        <dbReference type="ARBA" id="ARBA00022519"/>
    </source>
</evidence>
<proteinExistence type="inferred from homology"/>
<feature type="transmembrane region" description="Helical" evidence="13">
    <location>
        <begin position="394"/>
        <end position="411"/>
    </location>
</feature>
<feature type="transmembrane region" description="Helical" evidence="13">
    <location>
        <begin position="237"/>
        <end position="258"/>
    </location>
</feature>
<feature type="transmembrane region" description="Helical" evidence="13">
    <location>
        <begin position="181"/>
        <end position="202"/>
    </location>
</feature>
<keyword evidence="4" id="KW-1003">Cell membrane</keyword>
<name>A0A9D1N3V4_9FIRM</name>
<evidence type="ECO:0000256" key="3">
    <source>
        <dbReference type="ARBA" id="ARBA00022448"/>
    </source>
</evidence>
<dbReference type="PANTHER" id="PTHR32024:SF2">
    <property type="entry name" value="TRK SYSTEM POTASSIUM UPTAKE PROTEIN TRKG-RELATED"/>
    <property type="match status" value="1"/>
</dbReference>
<feature type="binding site" evidence="12">
    <location>
        <position position="429"/>
    </location>
    <ligand>
        <name>K(+)</name>
        <dbReference type="ChEBI" id="CHEBI:29103"/>
    </ligand>
</feature>
<evidence type="ECO:0000256" key="4">
    <source>
        <dbReference type="ARBA" id="ARBA00022475"/>
    </source>
</evidence>
<dbReference type="Proteomes" id="UP000824128">
    <property type="component" value="Unassembled WGS sequence"/>
</dbReference>
<evidence type="ECO:0000256" key="2">
    <source>
        <dbReference type="ARBA" id="ARBA00009137"/>
    </source>
</evidence>
<feature type="transmembrane region" description="Helical" evidence="13">
    <location>
        <begin position="68"/>
        <end position="89"/>
    </location>
</feature>
<evidence type="ECO:0000256" key="13">
    <source>
        <dbReference type="SAM" id="Phobius"/>
    </source>
</evidence>
<keyword evidence="6" id="KW-0633">Potassium transport</keyword>
<protein>
    <submittedName>
        <fullName evidence="14">TrkH family potassium uptake protein</fullName>
    </submittedName>
</protein>
<keyword evidence="3" id="KW-0813">Transport</keyword>
<dbReference type="Pfam" id="PF02386">
    <property type="entry name" value="TrkH"/>
    <property type="match status" value="1"/>
</dbReference>
<feature type="binding site" evidence="12">
    <location>
        <position position="313"/>
    </location>
    <ligand>
        <name>K(+)</name>
        <dbReference type="ChEBI" id="CHEBI:29103"/>
    </ligand>
</feature>
<comment type="subcellular location">
    <subcellularLocation>
        <location evidence="1">Cell inner membrane</location>
        <topology evidence="1">Multi-pass membrane protein</topology>
    </subcellularLocation>
</comment>
<evidence type="ECO:0000313" key="14">
    <source>
        <dbReference type="EMBL" id="HIU94171.1"/>
    </source>
</evidence>
<dbReference type="PIRSF" id="PIRSF006247">
    <property type="entry name" value="TrkH"/>
    <property type="match status" value="1"/>
</dbReference>
<feature type="transmembrane region" description="Helical" evidence="13">
    <location>
        <begin position="452"/>
        <end position="472"/>
    </location>
</feature>
<dbReference type="GO" id="GO:0005886">
    <property type="term" value="C:plasma membrane"/>
    <property type="evidence" value="ECO:0007669"/>
    <property type="project" value="UniProtKB-SubCell"/>
</dbReference>
<dbReference type="InterPro" id="IPR003445">
    <property type="entry name" value="Cat_transpt"/>
</dbReference>
<keyword evidence="12" id="KW-0479">Metal-binding</keyword>
<reference evidence="14" key="1">
    <citation type="submission" date="2020-10" db="EMBL/GenBank/DDBJ databases">
        <authorList>
            <person name="Gilroy R."/>
        </authorList>
    </citation>
    <scope>NUCLEOTIDE SEQUENCE</scope>
    <source>
        <strain evidence="14">ChiGjej2B2-16831</strain>
    </source>
</reference>
<feature type="transmembrane region" description="Helical" evidence="13">
    <location>
        <begin position="270"/>
        <end position="292"/>
    </location>
</feature>
<evidence type="ECO:0000256" key="7">
    <source>
        <dbReference type="ARBA" id="ARBA00022692"/>
    </source>
</evidence>